<dbReference type="GO" id="GO:0005741">
    <property type="term" value="C:mitochondrial outer membrane"/>
    <property type="evidence" value="ECO:0007669"/>
    <property type="project" value="TreeGrafter"/>
</dbReference>
<feature type="region of interest" description="Disordered" evidence="2">
    <location>
        <begin position="423"/>
        <end position="484"/>
    </location>
</feature>
<feature type="region of interest" description="Disordered" evidence="2">
    <location>
        <begin position="181"/>
        <end position="379"/>
    </location>
</feature>
<feature type="compositionally biased region" description="Polar residues" evidence="2">
    <location>
        <begin position="315"/>
        <end position="324"/>
    </location>
</feature>
<feature type="compositionally biased region" description="Basic and acidic residues" evidence="2">
    <location>
        <begin position="32"/>
        <end position="46"/>
    </location>
</feature>
<dbReference type="InterPro" id="IPR011990">
    <property type="entry name" value="TPR-like_helical_dom_sf"/>
</dbReference>
<dbReference type="GO" id="GO:0005634">
    <property type="term" value="C:nucleus"/>
    <property type="evidence" value="ECO:0007669"/>
    <property type="project" value="TreeGrafter"/>
</dbReference>
<dbReference type="EMBL" id="SPRH01000026">
    <property type="protein sequence ID" value="TIB99938.1"/>
    <property type="molecule type" value="Genomic_DNA"/>
</dbReference>
<feature type="compositionally biased region" description="Polar residues" evidence="2">
    <location>
        <begin position="460"/>
        <end position="473"/>
    </location>
</feature>
<feature type="region of interest" description="Disordered" evidence="2">
    <location>
        <begin position="106"/>
        <end position="130"/>
    </location>
</feature>
<keyword evidence="1" id="KW-0175">Coiled coil</keyword>
<dbReference type="Gene3D" id="1.25.40.10">
    <property type="entry name" value="Tetratricopeptide repeat domain"/>
    <property type="match status" value="1"/>
</dbReference>
<feature type="compositionally biased region" description="Polar residues" evidence="2">
    <location>
        <begin position="1080"/>
        <end position="1099"/>
    </location>
</feature>
<feature type="compositionally biased region" description="Acidic residues" evidence="2">
    <location>
        <begin position="227"/>
        <end position="237"/>
    </location>
</feature>
<accession>A0A4T0NTJ5</accession>
<dbReference type="GO" id="GO:0005829">
    <property type="term" value="C:cytosol"/>
    <property type="evidence" value="ECO:0007669"/>
    <property type="project" value="TreeGrafter"/>
</dbReference>
<organism evidence="3 4">
    <name type="scientific">Wallemia mellicola</name>
    <dbReference type="NCBI Taxonomy" id="1708541"/>
    <lineage>
        <taxon>Eukaryota</taxon>
        <taxon>Fungi</taxon>
        <taxon>Dikarya</taxon>
        <taxon>Basidiomycota</taxon>
        <taxon>Wallemiomycotina</taxon>
        <taxon>Wallemiomycetes</taxon>
        <taxon>Wallemiales</taxon>
        <taxon>Wallemiaceae</taxon>
        <taxon>Wallemia</taxon>
    </lineage>
</organism>
<evidence type="ECO:0000256" key="1">
    <source>
        <dbReference type="SAM" id="Coils"/>
    </source>
</evidence>
<comment type="caution">
    <text evidence="3">The sequence shown here is derived from an EMBL/GenBank/DDBJ whole genome shotgun (WGS) entry which is preliminary data.</text>
</comment>
<evidence type="ECO:0000313" key="4">
    <source>
        <dbReference type="Proteomes" id="UP000307169"/>
    </source>
</evidence>
<dbReference type="PANTHER" id="PTHR31859:SF1">
    <property type="entry name" value="TETRATRICOPEPTIDE REPEAT PROTEIN 39C"/>
    <property type="match status" value="1"/>
</dbReference>
<feature type="compositionally biased region" description="Low complexity" evidence="2">
    <location>
        <begin position="215"/>
        <end position="224"/>
    </location>
</feature>
<feature type="compositionally biased region" description="Low complexity" evidence="2">
    <location>
        <begin position="1420"/>
        <end position="1434"/>
    </location>
</feature>
<feature type="coiled-coil region" evidence="1">
    <location>
        <begin position="1323"/>
        <end position="1350"/>
    </location>
</feature>
<feature type="region of interest" description="Disordered" evidence="2">
    <location>
        <begin position="1416"/>
        <end position="1436"/>
    </location>
</feature>
<feature type="compositionally biased region" description="Polar residues" evidence="2">
    <location>
        <begin position="181"/>
        <end position="196"/>
    </location>
</feature>
<feature type="compositionally biased region" description="Basic and acidic residues" evidence="2">
    <location>
        <begin position="332"/>
        <end position="379"/>
    </location>
</feature>
<gene>
    <name evidence="3" type="ORF">E3Q17_02418</name>
</gene>
<feature type="compositionally biased region" description="Polar residues" evidence="2">
    <location>
        <begin position="436"/>
        <end position="449"/>
    </location>
</feature>
<dbReference type="InterPro" id="IPR019412">
    <property type="entry name" value="IML2/TPR_39"/>
</dbReference>
<evidence type="ECO:0000313" key="3">
    <source>
        <dbReference type="EMBL" id="TIB99938.1"/>
    </source>
</evidence>
<dbReference type="Proteomes" id="UP000307169">
    <property type="component" value="Unassembled WGS sequence"/>
</dbReference>
<sequence>MTFIPGHRTIPSQALHLKPVTKKQKKIQLRLPSKDGRQPSEVRNQDSEIPTPSAIISSINSPDKLEFNPIDADIIDIYLPGKDAWDAIKQRAITNQLDKLGIETAPTPTEQKYSDSFVDPPSKHSKSLSFNSSESNLLDFKMDKFFNNSPLNLEIKPPSRFGSHHSSSLSLNNFNTTNLSPGLSSPSSYFPNSPRSPGNYLNIPDFQQLSRKSSEGPSSHHPSSLADVEEEQEEEDVDNHVKVEDVDNNVPEQDIPGTQDVQPADQDANTSIIPDEAPQLPPPSFQELSRGFGYEVESDEEQMQDQENNHKKTLSGFTMRSSNQVDEDQVDEDAHVEHIDDDVKQTVDDSQTDHNTTDTEDHAFNYELQKKDIDDHDQQENTIKPAAALNSALKPTVAEFIPSIPFKDSTNVYDSSSFKFGLKQSQEQEEPIEPVQASQPMEIPNSNPSTKRDRAPTVESADNWSGFDVNSDNGGDYDDMFSNPSEEDRALQNRFNKRMMSNNAFQFGGLSGSSQLNRKKSLSATAPAFEPGNFTFKSELSMPTADTFEVKENDTPAKRGRLNSDTSPNQSIGWIQPFEIKREPVNEDVYEIHQTEEAPDSKITLQDVYYKLEQLSVNLGARNDLSKDDVVRLLETDRGLILEGLERLDEATQHTSSMDRLSLLADLLAGLKPQISSLKPDENALALKLSEAITPGIQTLVDLASDKKETAAIITEELARSTIFSSIKDQVKEMLDSHAELYKEHSNNLSNTQAEIFTNASSLQAKLGDLPDGITDATNALLSATNKLDNYSNIPAELTKLREYVNENSELRNEISKSQSMHGRLRSEKDRIIDKLKVVEEERDFSKTEADLSRQAARKVESDLVKIEATNGSLIESLNGMSIKVSQAEEQVSDLLEQKQAWYAADRDYQIRVKELEMQLEMLRKERQNDLKTITEDKKRTEEVHKSNQELSSMLHESRAEVSRVSSEFEQLSRNSMQVNQELMTRNQSLEISQMELDKAYQTSNMEKLVSEQRLHEVEMAYGELQSKTEQMESRSSDDKALLEEATSTIERLYQEMSTKQRDIESLNERLEQAQDGRRTPTNNKFSEKSLNNYSNGVTKSAHAPSTPISPAYSSASKFSVTSTATYQADDGWENTLLRRSPGSSREEVESFGRQEYMAEGQINTGCDVIEDAIEAECTEEDERLSYTYSGESEDLIRLLPLPFAREDASNRLSRLHHVLDGVEYGRYIMFNESSSRTTGDSHEPDMIAVNYQAIASFDSAIKRQTKMNQELKDATEGFNLLFNDKIDQSTEELSRHDNAFGRTGLGIILFLQAALGMEDGMMERAQNELFAAEKAAETAKKDANKLKGKSSRFNSTVPYELLIASTVIGQAMTQILTESAVEMLKAIYKLNRSYKLYNNTFVSVFPGGAASLPDTPMASPSMSRQQSSQSLHSINKQQEQPIQKGFFAKKFGSFLGTNSSAASSSSSLSSTNTPAPPSDNVEEFVMSGACFGFGLFGLVFSLMPPKLKRLINVFGFKSDRKEALKALALSASYRDVHSSFAALSLLFYTSSTLLLAGWNADSEHDMRMFENILKSCEKRHPDGTLWTLNRARLERINGRADNAISILGATLEKDRGFPQAEVIIVFEYAWLLLAENKYKESAKYFLHLMKLNSWSHATYTLLAAGCFLSDSRDGNEESREKAQEEFMKMPELLNAKKLGGRNMPMEDFAQRKLAFWKRKHERRVEAYKKLSVEVDPERWDLAIKISPADEMACFWNSYGKITREAALKHMSALCKLTPAPEISTPLIDIKPREEEDIDDLDTHDEIAVRYLLLGILHRAIGELDLSRRYLDECVSYRGKATDDTWAPAFAAYELAVLELNVGDQKTLSETPNAKSIWKNAIEASEKHLALVASGEFGPTYDLEGRQGTRCYLLKDEIQTKRTQLGI</sequence>
<feature type="region of interest" description="Disordered" evidence="2">
    <location>
        <begin position="549"/>
        <end position="568"/>
    </location>
</feature>
<reference evidence="3 4" key="1">
    <citation type="submission" date="2019-03" db="EMBL/GenBank/DDBJ databases">
        <title>Sequencing 25 genomes of Wallemia mellicola.</title>
        <authorList>
            <person name="Gostincar C."/>
        </authorList>
    </citation>
    <scope>NUCLEOTIDE SEQUENCE [LARGE SCALE GENOMIC DNA]</scope>
    <source>
        <strain evidence="3 4">EXF-1262</strain>
    </source>
</reference>
<feature type="coiled-coil region" evidence="1">
    <location>
        <begin position="878"/>
        <end position="975"/>
    </location>
</feature>
<dbReference type="SUPFAM" id="SSF48452">
    <property type="entry name" value="TPR-like"/>
    <property type="match status" value="1"/>
</dbReference>
<evidence type="ECO:0000256" key="2">
    <source>
        <dbReference type="SAM" id="MobiDB-lite"/>
    </source>
</evidence>
<feature type="region of interest" description="Disordered" evidence="2">
    <location>
        <begin position="1071"/>
        <end position="1105"/>
    </location>
</feature>
<protein>
    <submittedName>
        <fullName evidence="3">Uncharacterized protein</fullName>
    </submittedName>
</protein>
<dbReference type="Pfam" id="PF10300">
    <property type="entry name" value="Iml2-TPR_39"/>
    <property type="match status" value="1"/>
</dbReference>
<feature type="region of interest" description="Disordered" evidence="2">
    <location>
        <begin position="24"/>
        <end position="54"/>
    </location>
</feature>
<name>A0A4T0NTJ5_9BASI</name>
<dbReference type="PANTHER" id="PTHR31859">
    <property type="entry name" value="TETRATRICOPEPTIDE REPEAT PROTEIN 39 FAMILY MEMBER"/>
    <property type="match status" value="1"/>
</dbReference>
<proteinExistence type="predicted"/>